<dbReference type="InterPro" id="IPR002694">
    <property type="entry name" value="Znf_CHC2"/>
</dbReference>
<dbReference type="InterPro" id="IPR036977">
    <property type="entry name" value="DNA_primase_Znf_CHC2"/>
</dbReference>
<dbReference type="Gene3D" id="3.90.580.10">
    <property type="entry name" value="Zinc finger, CHC2-type domain"/>
    <property type="match status" value="1"/>
</dbReference>
<comment type="catalytic activity">
    <reaction evidence="12">
        <text>ssDNA + n NTP = ssDNA/pppN(pN)n-1 hybrid + (n-1) diphosphate.</text>
        <dbReference type="EC" id="2.7.7.101"/>
    </reaction>
</comment>
<evidence type="ECO:0000256" key="2">
    <source>
        <dbReference type="ARBA" id="ARBA00022515"/>
    </source>
</evidence>
<feature type="zinc finger region" description="CHC2-type" evidence="12 14">
    <location>
        <begin position="40"/>
        <end position="64"/>
    </location>
</feature>
<dbReference type="HAMAP" id="MF_00974">
    <property type="entry name" value="DNA_primase_DnaG"/>
    <property type="match status" value="1"/>
</dbReference>
<dbReference type="InterPro" id="IPR037068">
    <property type="entry name" value="DNA_primase_core_N_sf"/>
</dbReference>
<dbReference type="PROSITE" id="PS50880">
    <property type="entry name" value="TOPRIM"/>
    <property type="match status" value="1"/>
</dbReference>
<dbReference type="SMART" id="SM00493">
    <property type="entry name" value="TOPRIM"/>
    <property type="match status" value="1"/>
</dbReference>
<keyword evidence="1 12" id="KW-0240">DNA-directed RNA polymerase</keyword>
<evidence type="ECO:0000259" key="15">
    <source>
        <dbReference type="PROSITE" id="PS50880"/>
    </source>
</evidence>
<dbReference type="Proteomes" id="UP000184052">
    <property type="component" value="Unassembled WGS sequence"/>
</dbReference>
<evidence type="ECO:0000313" key="17">
    <source>
        <dbReference type="Proteomes" id="UP000184052"/>
    </source>
</evidence>
<protein>
    <recommendedName>
        <fullName evidence="12 13">DNA primase</fullName>
        <ecNumber evidence="12">2.7.7.101</ecNumber>
    </recommendedName>
</protein>
<evidence type="ECO:0000256" key="1">
    <source>
        <dbReference type="ARBA" id="ARBA00022478"/>
    </source>
</evidence>
<dbReference type="GO" id="GO:0008270">
    <property type="term" value="F:zinc ion binding"/>
    <property type="evidence" value="ECO:0007669"/>
    <property type="project" value="UniProtKB-UniRule"/>
</dbReference>
<dbReference type="SUPFAM" id="SSF56731">
    <property type="entry name" value="DNA primase core"/>
    <property type="match status" value="1"/>
</dbReference>
<dbReference type="Pfam" id="PF10410">
    <property type="entry name" value="DnaB_bind"/>
    <property type="match status" value="1"/>
</dbReference>
<dbReference type="InterPro" id="IPR050219">
    <property type="entry name" value="DnaG_primase"/>
</dbReference>
<dbReference type="Pfam" id="PF13155">
    <property type="entry name" value="Toprim_2"/>
    <property type="match status" value="1"/>
</dbReference>
<dbReference type="CDD" id="cd03364">
    <property type="entry name" value="TOPRIM_DnaG_primases"/>
    <property type="match status" value="1"/>
</dbReference>
<evidence type="ECO:0000256" key="9">
    <source>
        <dbReference type="ARBA" id="ARBA00022842"/>
    </source>
</evidence>
<evidence type="ECO:0000256" key="7">
    <source>
        <dbReference type="ARBA" id="ARBA00022771"/>
    </source>
</evidence>
<evidence type="ECO:0000313" key="16">
    <source>
        <dbReference type="EMBL" id="SHI76121.1"/>
    </source>
</evidence>
<comment type="cofactor">
    <cofactor evidence="12 13 14">
        <name>Zn(2+)</name>
        <dbReference type="ChEBI" id="CHEBI:29105"/>
    </cofactor>
    <text evidence="12 13 14">Binds 1 zinc ion per monomer.</text>
</comment>
<evidence type="ECO:0000256" key="11">
    <source>
        <dbReference type="ARBA" id="ARBA00023163"/>
    </source>
</evidence>
<evidence type="ECO:0000256" key="12">
    <source>
        <dbReference type="HAMAP-Rule" id="MF_00974"/>
    </source>
</evidence>
<dbReference type="FunFam" id="3.90.580.10:FF:000001">
    <property type="entry name" value="DNA primase"/>
    <property type="match status" value="1"/>
</dbReference>
<dbReference type="InterPro" id="IPR013264">
    <property type="entry name" value="DNAG_N"/>
</dbReference>
<dbReference type="EC" id="2.7.7.101" evidence="12"/>
<comment type="function">
    <text evidence="12 13">RNA polymerase that catalyzes the synthesis of short RNA molecules used as primers for DNA polymerase during DNA replication.</text>
</comment>
<comment type="domain">
    <text evidence="12">Contains an N-terminal zinc-binding domain, a central core domain that contains the primase activity, and a C-terminal DnaB-binding domain.</text>
</comment>
<dbReference type="Pfam" id="PF01807">
    <property type="entry name" value="Zn_ribbon_DnaG"/>
    <property type="match status" value="1"/>
</dbReference>
<keyword evidence="2 12" id="KW-0639">Primosome</keyword>
<comment type="subunit">
    <text evidence="12">Monomer. Interacts with DnaB.</text>
</comment>
<dbReference type="GO" id="GO:0000428">
    <property type="term" value="C:DNA-directed RNA polymerase complex"/>
    <property type="evidence" value="ECO:0007669"/>
    <property type="project" value="UniProtKB-KW"/>
</dbReference>
<gene>
    <name evidence="12" type="primary">dnaG</name>
    <name evidence="16" type="ORF">SAMN02745751_01025</name>
</gene>
<dbReference type="Gene3D" id="3.40.1360.10">
    <property type="match status" value="1"/>
</dbReference>
<dbReference type="InterPro" id="IPR006171">
    <property type="entry name" value="TOPRIM_dom"/>
</dbReference>
<evidence type="ECO:0000256" key="5">
    <source>
        <dbReference type="ARBA" id="ARBA00022705"/>
    </source>
</evidence>
<reference evidence="16 17" key="1">
    <citation type="submission" date="2016-11" db="EMBL/GenBank/DDBJ databases">
        <authorList>
            <person name="Jaros S."/>
            <person name="Januszkiewicz K."/>
            <person name="Wedrychowicz H."/>
        </authorList>
    </citation>
    <scope>NUCLEOTIDE SEQUENCE [LARGE SCALE GENOMIC DNA]</scope>
    <source>
        <strain evidence="16 17">DSM 17477</strain>
    </source>
</reference>
<keyword evidence="9" id="KW-0460">Magnesium</keyword>
<dbReference type="PIRSF" id="PIRSF002811">
    <property type="entry name" value="DnaG"/>
    <property type="match status" value="1"/>
</dbReference>
<dbReference type="PANTHER" id="PTHR30313:SF2">
    <property type="entry name" value="DNA PRIMASE"/>
    <property type="match status" value="1"/>
</dbReference>
<keyword evidence="3 12" id="KW-0808">Transferase</keyword>
<keyword evidence="7 12" id="KW-0863">Zinc-finger</keyword>
<evidence type="ECO:0000256" key="8">
    <source>
        <dbReference type="ARBA" id="ARBA00022833"/>
    </source>
</evidence>
<dbReference type="InterPro" id="IPR019475">
    <property type="entry name" value="DNA_primase_DnaB-bd"/>
</dbReference>
<evidence type="ECO:0000256" key="10">
    <source>
        <dbReference type="ARBA" id="ARBA00023125"/>
    </source>
</evidence>
<sequence>MPNSINEYKIEEILNLNDIVEVIGELITLKKAGANYSGLCPFHKEKTPSFVVSPDKQIYHCFGCGEGGDAISFIMNYKNLSFMESLEYLGDRVGIKVEKTSSSQKQDRYKINYEMNRDAAVYFYKQLSQNKQATEYLRKRGISNEARKLFGIGFSQNKWDGLIKYLEEKGYKKKDMEVNGLIIKSDKSSSYYDRFRNRVIFPIFDVKKRIIGFGGRVLGNELPKYINSPDSPIFNKGRNLYNLNNAKSFSHRDGIILTEGYMDVIKLSINGFENAVASLGTALTVEQVKLMKKYSKSFYISYDSDGAGKKAAVKAANLLKSNDLQCRVLLFPDKKDPDEFISQYGRAKYKERLENSLEYFEFLDYFLSSEYDLNSDKGKLNYIREMIQYLNNVNNAVEKELYIDKISKKLNISKDSIFNLFKKSQHSKRKNEKNVFKKIDMGTGKTNSYEVKLLDLLKKNPELSEYIKSKYKEDIFKNTKYKSEFYSLMSREFKNDELQGSSDINLTQQELIDIADDYINKIRNDGKKKIRNMLYDRLMSEPDNEMLLKQIKNIDEEIN</sequence>
<dbReference type="GO" id="GO:1990077">
    <property type="term" value="C:primosome complex"/>
    <property type="evidence" value="ECO:0007669"/>
    <property type="project" value="UniProtKB-KW"/>
</dbReference>
<evidence type="ECO:0000256" key="6">
    <source>
        <dbReference type="ARBA" id="ARBA00022723"/>
    </source>
</evidence>
<organism evidence="16 17">
    <name type="scientific">Dethiosulfatibacter aminovorans DSM 17477</name>
    <dbReference type="NCBI Taxonomy" id="1121476"/>
    <lineage>
        <taxon>Bacteria</taxon>
        <taxon>Bacillati</taxon>
        <taxon>Bacillota</taxon>
        <taxon>Tissierellia</taxon>
        <taxon>Dethiosulfatibacter</taxon>
    </lineage>
</organism>
<dbReference type="FunFam" id="3.90.980.10:FF:000001">
    <property type="entry name" value="DNA primase"/>
    <property type="match status" value="1"/>
</dbReference>
<keyword evidence="5 12" id="KW-0235">DNA replication</keyword>
<dbReference type="GO" id="GO:0003677">
    <property type="term" value="F:DNA binding"/>
    <property type="evidence" value="ECO:0007669"/>
    <property type="project" value="UniProtKB-KW"/>
</dbReference>
<dbReference type="InterPro" id="IPR034151">
    <property type="entry name" value="TOPRIM_DnaG_bac"/>
</dbReference>
<evidence type="ECO:0000256" key="13">
    <source>
        <dbReference type="PIRNR" id="PIRNR002811"/>
    </source>
</evidence>
<proteinExistence type="inferred from homology"/>
<dbReference type="PANTHER" id="PTHR30313">
    <property type="entry name" value="DNA PRIMASE"/>
    <property type="match status" value="1"/>
</dbReference>
<dbReference type="InterPro" id="IPR030846">
    <property type="entry name" value="DnaG_bac"/>
</dbReference>
<dbReference type="SUPFAM" id="SSF57783">
    <property type="entry name" value="Zinc beta-ribbon"/>
    <property type="match status" value="1"/>
</dbReference>
<dbReference type="AlphaFoldDB" id="A0A1M6DSE2"/>
<keyword evidence="17" id="KW-1185">Reference proteome</keyword>
<dbReference type="EMBL" id="FQZL01000006">
    <property type="protein sequence ID" value="SHI76121.1"/>
    <property type="molecule type" value="Genomic_DNA"/>
</dbReference>
<keyword evidence="8 12" id="KW-0862">Zinc</keyword>
<dbReference type="GO" id="GO:0003899">
    <property type="term" value="F:DNA-directed RNA polymerase activity"/>
    <property type="evidence" value="ECO:0007669"/>
    <property type="project" value="UniProtKB-UniRule"/>
</dbReference>
<dbReference type="SMART" id="SM00400">
    <property type="entry name" value="ZnF_CHCC"/>
    <property type="match status" value="1"/>
</dbReference>
<dbReference type="InterPro" id="IPR006295">
    <property type="entry name" value="DNA_primase_DnaG"/>
</dbReference>
<comment type="similarity">
    <text evidence="12 13">Belongs to the DnaG primase family.</text>
</comment>
<keyword evidence="11 12" id="KW-0804">Transcription</keyword>
<dbReference type="RefSeq" id="WP_073048116.1">
    <property type="nucleotide sequence ID" value="NZ_FQZL01000006.1"/>
</dbReference>
<keyword evidence="4 12" id="KW-0548">Nucleotidyltransferase</keyword>
<keyword evidence="10 12" id="KW-0238">DNA-binding</keyword>
<evidence type="ECO:0000256" key="4">
    <source>
        <dbReference type="ARBA" id="ARBA00022695"/>
    </source>
</evidence>
<dbReference type="GO" id="GO:0006269">
    <property type="term" value="P:DNA replication, synthesis of primer"/>
    <property type="evidence" value="ECO:0007669"/>
    <property type="project" value="UniProtKB-UniRule"/>
</dbReference>
<dbReference type="Pfam" id="PF08275">
    <property type="entry name" value="DNAG_N"/>
    <property type="match status" value="1"/>
</dbReference>
<evidence type="ECO:0000256" key="3">
    <source>
        <dbReference type="ARBA" id="ARBA00022679"/>
    </source>
</evidence>
<evidence type="ECO:0000256" key="14">
    <source>
        <dbReference type="PIRSR" id="PIRSR002811-1"/>
    </source>
</evidence>
<keyword evidence="6 12" id="KW-0479">Metal-binding</keyword>
<name>A0A1M6DSE2_9FIRM</name>
<dbReference type="OrthoDB" id="9803773at2"/>
<dbReference type="Gene3D" id="3.90.980.10">
    <property type="entry name" value="DNA primase, catalytic core, N-terminal domain"/>
    <property type="match status" value="1"/>
</dbReference>
<feature type="domain" description="Toprim" evidence="15">
    <location>
        <begin position="253"/>
        <end position="334"/>
    </location>
</feature>
<dbReference type="GO" id="GO:0005737">
    <property type="term" value="C:cytoplasm"/>
    <property type="evidence" value="ECO:0007669"/>
    <property type="project" value="TreeGrafter"/>
</dbReference>
<dbReference type="STRING" id="1121476.SAMN02745751_01025"/>
<accession>A0A1M6DSE2</accession>
<dbReference type="NCBIfam" id="TIGR01391">
    <property type="entry name" value="dnaG"/>
    <property type="match status" value="1"/>
</dbReference>